<evidence type="ECO:0000313" key="1">
    <source>
        <dbReference type="EMBL" id="PRQ55213.1"/>
    </source>
</evidence>
<dbReference type="Proteomes" id="UP000238479">
    <property type="component" value="Chromosome 1"/>
</dbReference>
<evidence type="ECO:0000313" key="2">
    <source>
        <dbReference type="Proteomes" id="UP000238479"/>
    </source>
</evidence>
<dbReference type="EMBL" id="PDCK01000039">
    <property type="protein sequence ID" value="PRQ55213.1"/>
    <property type="molecule type" value="Genomic_DNA"/>
</dbReference>
<name>A0A2P6S942_ROSCH</name>
<accession>A0A2P6S942</accession>
<dbReference type="AlphaFoldDB" id="A0A2P6S942"/>
<keyword evidence="2" id="KW-1185">Reference proteome</keyword>
<comment type="caution">
    <text evidence="1">The sequence shown here is derived from an EMBL/GenBank/DDBJ whole genome shotgun (WGS) entry which is preliminary data.</text>
</comment>
<proteinExistence type="predicted"/>
<protein>
    <submittedName>
        <fullName evidence="1">Uncharacterized protein</fullName>
    </submittedName>
</protein>
<gene>
    <name evidence="1" type="ORF">RchiOBHm_Chr1g0322111</name>
</gene>
<organism evidence="1 2">
    <name type="scientific">Rosa chinensis</name>
    <name type="common">China rose</name>
    <dbReference type="NCBI Taxonomy" id="74649"/>
    <lineage>
        <taxon>Eukaryota</taxon>
        <taxon>Viridiplantae</taxon>
        <taxon>Streptophyta</taxon>
        <taxon>Embryophyta</taxon>
        <taxon>Tracheophyta</taxon>
        <taxon>Spermatophyta</taxon>
        <taxon>Magnoliopsida</taxon>
        <taxon>eudicotyledons</taxon>
        <taxon>Gunneridae</taxon>
        <taxon>Pentapetalae</taxon>
        <taxon>rosids</taxon>
        <taxon>fabids</taxon>
        <taxon>Rosales</taxon>
        <taxon>Rosaceae</taxon>
        <taxon>Rosoideae</taxon>
        <taxon>Rosoideae incertae sedis</taxon>
        <taxon>Rosa</taxon>
    </lineage>
</organism>
<reference evidence="1 2" key="1">
    <citation type="journal article" date="2018" name="Nat. Genet.">
        <title>The Rosa genome provides new insights in the design of modern roses.</title>
        <authorList>
            <person name="Bendahmane M."/>
        </authorList>
    </citation>
    <scope>NUCLEOTIDE SEQUENCE [LARGE SCALE GENOMIC DNA]</scope>
    <source>
        <strain evidence="2">cv. Old Blush</strain>
    </source>
</reference>
<sequence length="50" mass="5595">MVAAAPPLWAAVAAARFGIVCEFSKFGVLWWNYGKSGRRISLVFIMEYVN</sequence>
<dbReference type="Gramene" id="PRQ55213">
    <property type="protein sequence ID" value="PRQ55213"/>
    <property type="gene ID" value="RchiOBHm_Chr1g0322111"/>
</dbReference>